<dbReference type="GO" id="GO:0004650">
    <property type="term" value="F:polygalacturonase activity"/>
    <property type="evidence" value="ECO:0007669"/>
    <property type="project" value="InterPro"/>
</dbReference>
<dbReference type="CDD" id="cd23668">
    <property type="entry name" value="GH55_beta13glucanase-like"/>
    <property type="match status" value="1"/>
</dbReference>
<keyword evidence="3" id="KW-0456">Lyase</keyword>
<protein>
    <submittedName>
        <fullName evidence="3">Pectate lyase superfamily protein-domain-containing protein</fullName>
    </submittedName>
</protein>
<evidence type="ECO:0000313" key="3">
    <source>
        <dbReference type="EMBL" id="KAK3350734.1"/>
    </source>
</evidence>
<dbReference type="Proteomes" id="UP001278500">
    <property type="component" value="Unassembled WGS sequence"/>
</dbReference>
<evidence type="ECO:0000313" key="4">
    <source>
        <dbReference type="Proteomes" id="UP001278500"/>
    </source>
</evidence>
<dbReference type="PANTHER" id="PTHR33928:SF2">
    <property type="entry name" value="PECTATE LYASE SUPERFAMILY PROTEIN DOMAIN-CONTAINING PROTEIN-RELATED"/>
    <property type="match status" value="1"/>
</dbReference>
<organism evidence="3 4">
    <name type="scientific">Neurospora tetraspora</name>
    <dbReference type="NCBI Taxonomy" id="94610"/>
    <lineage>
        <taxon>Eukaryota</taxon>
        <taxon>Fungi</taxon>
        <taxon>Dikarya</taxon>
        <taxon>Ascomycota</taxon>
        <taxon>Pezizomycotina</taxon>
        <taxon>Sordariomycetes</taxon>
        <taxon>Sordariomycetidae</taxon>
        <taxon>Sordariales</taxon>
        <taxon>Sordariaceae</taxon>
        <taxon>Neurospora</taxon>
    </lineage>
</organism>
<sequence length="1450" mass="156778">MSSHRLHGLRVEAAPRTTTLPKTRCAALSCSKSNGPKQKIKAEQNWQGLIHGQLRSEFIRLALAEDLADYKDNKKRAIFLFKFQPENRGNDGVAARIFTYKDYNTPTQIKDNDRETKQAKRSLGGNDTSLFRRSFTPAEREAHIKAGRAYEYVVHANLSHVEVAESDLLGQTMPGMLSVESFTRWDQENAVAKEQARRNQNVTLPRTLPEKIAPRRRNVPEHHVTPLLKRSTAKELQVARNIVKKALADSARLNKARVAQPLRNNYGLKPGTVVGGGDSPGKQRIASIKQDVPPLLDITDEIAAAAALVAEADSVGGWKNVTKRAATASTGTYWMQSLDRKGTVPWGDEPNYAIFRNVLDYGAVGDGITDDTKAINRAMGTNSTRCGKGCNGSTTKNAIVYFPPGTYLVSSTIPLPFGTQVIGDANNRPTIVAAPSFVGLGVLSTDEYTGDEGKGIDGGDPEYYVNTANFYRQIRNIVIDIQKVTSGTLVTCLHYQVAQATSLQNVELRAAPGSSQIGLYAENGSGGGISDVTFTGGGIGLKGGEQQFTAQRLKFNGCTVGIQVIWDWGWVWKSITMNNVKTGFKLVGDGGVGNIGSVSIMDSSFTNVETVVIVNPITATPGKGSTGIALDNIVLSGVSVAVADTTGATLLAPSPVIDQWVVGPVYEGSTTARSFSMGGKVGNYRRHSTLLDSQGNYFERPKPQYEDQATSMFLHTKDLGCKGDGSTDDTAAFQAALYASLGKILFVDAGSYILTSTVTIPPGAKIMGEAWSQLVASGSYFSDASNPKVMIKVGNVGDIGNVEMQDLLFTTRGATAGLIVIQWNIQAATQGSAGLWDCHVRIGGATGTKLTPAECPPITSGVNAGCSAASLMMHLTSSASGYFENMWLWGADHMIDDPDLVSGNNSMVQTSIYVARGFLIESTKPTWLYSTASEHAVFYQYNFHSAANIFAGMLQTESPYFQPTPPPPAPFAAVVGLLPGDPDYTCAAGNEFNGCDQSWSVVMTGSANIFVAGAGIYTWFSTYAQTCIDLQLCQKALMLLKDNLANVRFQNLVTIGAKYMAVMDGKGIPAIDNLNVDTHPSWSQVSILDVGSNGTTRFDEAIWIDPAIWDMDEPKFTCSPPCNVKLPPWKGATSTVQYPLITVSQGTWTSTITQAPLTITEWVLEPVTITRDAAAVNKNKRDAGVEIWPVPATTPFWPAILYRGDDGQISTTSATGTFPKPAATPLSGSWPKKAVRAVWGWPENPLVDECDFYDFGCVPKPWFGGTVGDPGGDDFYDDENAAELRTICPEETSTSSTPSKPTPTKISPTVAVPIPAPVYQQGDARLNTKKCFKGEQTEGVRMRNATTRFCDDIARMDLIAGFEYEKEYPFEYNGGVGYVAITVSLEIKPKCSFNYSKSLCQRYLSVPTDSCDCNGVNGKQGGSVENNCYKWRVDPNRRFCWKGDKSVVCQ</sequence>
<proteinExistence type="predicted"/>
<dbReference type="FunFam" id="2.160.20.10:FF:000043">
    <property type="entry name" value="Exo-beta-1,3-glucanase, putative"/>
    <property type="match status" value="1"/>
</dbReference>
<dbReference type="SUPFAM" id="SSF51126">
    <property type="entry name" value="Pectin lyase-like"/>
    <property type="match status" value="2"/>
</dbReference>
<reference evidence="3" key="2">
    <citation type="submission" date="2023-06" db="EMBL/GenBank/DDBJ databases">
        <authorList>
            <consortium name="Lawrence Berkeley National Laboratory"/>
            <person name="Haridas S."/>
            <person name="Hensen N."/>
            <person name="Bonometti L."/>
            <person name="Westerberg I."/>
            <person name="Brannstrom I.O."/>
            <person name="Guillou S."/>
            <person name="Cros-Aarteil S."/>
            <person name="Calhoun S."/>
            <person name="Kuo A."/>
            <person name="Mondo S."/>
            <person name="Pangilinan J."/>
            <person name="Riley R."/>
            <person name="Labutti K."/>
            <person name="Andreopoulos B."/>
            <person name="Lipzen A."/>
            <person name="Chen C."/>
            <person name="Yanf M."/>
            <person name="Daum C."/>
            <person name="Ng V."/>
            <person name="Clum A."/>
            <person name="Steindorff A."/>
            <person name="Ohm R."/>
            <person name="Martin F."/>
            <person name="Silar P."/>
            <person name="Natvig D."/>
            <person name="Lalanne C."/>
            <person name="Gautier V."/>
            <person name="Ament-Velasquez S.L."/>
            <person name="Kruys A."/>
            <person name="Hutchinson M.I."/>
            <person name="Powell A.J."/>
            <person name="Barry K."/>
            <person name="Miller A.N."/>
            <person name="Grigoriev I.V."/>
            <person name="Debuchy R."/>
            <person name="Gladieux P."/>
            <person name="Thoren M.H."/>
            <person name="Johannesson H."/>
        </authorList>
    </citation>
    <scope>NUCLEOTIDE SEQUENCE</scope>
    <source>
        <strain evidence="3">CBS 560.94</strain>
    </source>
</reference>
<feature type="domain" description="Rhamnogalacturonase A/B/Epimerase-like pectate lyase" evidence="2">
    <location>
        <begin position="355"/>
        <end position="584"/>
    </location>
</feature>
<dbReference type="Gene3D" id="2.160.20.10">
    <property type="entry name" value="Single-stranded right-handed beta-helix, Pectin lyase-like"/>
    <property type="match status" value="2"/>
</dbReference>
<name>A0AAE0JJI3_9PEZI</name>
<dbReference type="InterPro" id="IPR024535">
    <property type="entry name" value="RHGA/B-epi-like_pectate_lyase"/>
</dbReference>
<dbReference type="InterPro" id="IPR011050">
    <property type="entry name" value="Pectin_lyase_fold/virulence"/>
</dbReference>
<evidence type="ECO:0000256" key="1">
    <source>
        <dbReference type="SAM" id="MobiDB-lite"/>
    </source>
</evidence>
<dbReference type="InterPro" id="IPR039279">
    <property type="entry name" value="QRT3-like"/>
</dbReference>
<dbReference type="PANTHER" id="PTHR33928">
    <property type="entry name" value="POLYGALACTURONASE QRT3"/>
    <property type="match status" value="1"/>
</dbReference>
<feature type="domain" description="Rhamnogalacturonase A/B/Epimerase-like pectate lyase" evidence="2">
    <location>
        <begin position="716"/>
        <end position="777"/>
    </location>
</feature>
<accession>A0AAE0JJI3</accession>
<dbReference type="GO" id="GO:0016829">
    <property type="term" value="F:lyase activity"/>
    <property type="evidence" value="ECO:0007669"/>
    <property type="project" value="UniProtKB-KW"/>
</dbReference>
<dbReference type="Pfam" id="PF12708">
    <property type="entry name" value="Pect-lyase_RHGA_epim"/>
    <property type="match status" value="2"/>
</dbReference>
<dbReference type="RefSeq" id="XP_062684029.1">
    <property type="nucleotide sequence ID" value="XM_062831638.1"/>
</dbReference>
<gene>
    <name evidence="3" type="ORF">B0H65DRAFT_97580</name>
</gene>
<evidence type="ECO:0000259" key="2">
    <source>
        <dbReference type="Pfam" id="PF12708"/>
    </source>
</evidence>
<dbReference type="InterPro" id="IPR012334">
    <property type="entry name" value="Pectin_lyas_fold"/>
</dbReference>
<dbReference type="FunFam" id="2.160.20.10:FF:000023">
    <property type="entry name" value="Exo-beta-1,3-glucanase Exg0"/>
    <property type="match status" value="1"/>
</dbReference>
<reference evidence="3" key="1">
    <citation type="journal article" date="2023" name="Mol. Phylogenet. Evol.">
        <title>Genome-scale phylogeny and comparative genomics of the fungal order Sordariales.</title>
        <authorList>
            <person name="Hensen N."/>
            <person name="Bonometti L."/>
            <person name="Westerberg I."/>
            <person name="Brannstrom I.O."/>
            <person name="Guillou S."/>
            <person name="Cros-Aarteil S."/>
            <person name="Calhoun S."/>
            <person name="Haridas S."/>
            <person name="Kuo A."/>
            <person name="Mondo S."/>
            <person name="Pangilinan J."/>
            <person name="Riley R."/>
            <person name="LaButti K."/>
            <person name="Andreopoulos B."/>
            <person name="Lipzen A."/>
            <person name="Chen C."/>
            <person name="Yan M."/>
            <person name="Daum C."/>
            <person name="Ng V."/>
            <person name="Clum A."/>
            <person name="Steindorff A."/>
            <person name="Ohm R.A."/>
            <person name="Martin F."/>
            <person name="Silar P."/>
            <person name="Natvig D.O."/>
            <person name="Lalanne C."/>
            <person name="Gautier V."/>
            <person name="Ament-Velasquez S.L."/>
            <person name="Kruys A."/>
            <person name="Hutchinson M.I."/>
            <person name="Powell A.J."/>
            <person name="Barry K."/>
            <person name="Miller A.N."/>
            <person name="Grigoriev I.V."/>
            <person name="Debuchy R."/>
            <person name="Gladieux P."/>
            <person name="Hiltunen Thoren M."/>
            <person name="Johannesson H."/>
        </authorList>
    </citation>
    <scope>NUCLEOTIDE SEQUENCE</scope>
    <source>
        <strain evidence="3">CBS 560.94</strain>
    </source>
</reference>
<dbReference type="GeneID" id="87868792"/>
<dbReference type="EMBL" id="JAUEPP010000002">
    <property type="protein sequence ID" value="KAK3350734.1"/>
    <property type="molecule type" value="Genomic_DNA"/>
</dbReference>
<feature type="region of interest" description="Disordered" evidence="1">
    <location>
        <begin position="1288"/>
        <end position="1308"/>
    </location>
</feature>
<comment type="caution">
    <text evidence="3">The sequence shown here is derived from an EMBL/GenBank/DDBJ whole genome shotgun (WGS) entry which is preliminary data.</text>
</comment>
<keyword evidence="4" id="KW-1185">Reference proteome</keyword>